<sequence>MALTTNKQLERIQASQIRGFDQLFRSIEDCIMMTLGEPDFAMADNIKEAAIQAIRENDSHYAHSMGDRGVREAVADFLKERYEVSYNPETEIIMTIGATEAIFSSLTAVLNPGEKVLVPTPTFPLYSLATTVAYGEAVEVNTAETGFLLTPDKVHQTLAAHPEIKAIVLNYPSNPTGVTYTREELTALAEAIKQYEVFVISDEIYSELTYGVEHVSMAALLPEQTILINGVSKAYAMTGWRVGFIAAQEKWIPPLFKAHQAAVTTGVSVSYKAAEEAFRNSSDSVERMRLEYEKRKDICVAALKEAGFSVAEPKGAFYIFAKIPEKFGTDDKEFCRNLAVEAKVGIIPGSVFGPGGEGYVRMSFALGTDDIIEAMKRIKKYVAK</sequence>
<evidence type="ECO:0000256" key="4">
    <source>
        <dbReference type="ARBA" id="ARBA00022679"/>
    </source>
</evidence>
<dbReference type="GO" id="GO:0006520">
    <property type="term" value="P:amino acid metabolic process"/>
    <property type="evidence" value="ECO:0007669"/>
    <property type="project" value="InterPro"/>
</dbReference>
<keyword evidence="5" id="KW-0663">Pyridoxal phosphate</keyword>
<proteinExistence type="inferred from homology"/>
<accession>A0A3Q9BK16</accession>
<evidence type="ECO:0000259" key="7">
    <source>
        <dbReference type="Pfam" id="PF00155"/>
    </source>
</evidence>
<dbReference type="InterPro" id="IPR050596">
    <property type="entry name" value="AspAT/PAT-like"/>
</dbReference>
<dbReference type="GO" id="GO:0008483">
    <property type="term" value="F:transaminase activity"/>
    <property type="evidence" value="ECO:0007669"/>
    <property type="project" value="UniProtKB-KW"/>
</dbReference>
<dbReference type="KEGG" id="jeh:EJN90_05185"/>
<evidence type="ECO:0000256" key="2">
    <source>
        <dbReference type="ARBA" id="ARBA00007441"/>
    </source>
</evidence>
<dbReference type="PANTHER" id="PTHR46383">
    <property type="entry name" value="ASPARTATE AMINOTRANSFERASE"/>
    <property type="match status" value="1"/>
</dbReference>
<evidence type="ECO:0000313" key="9">
    <source>
        <dbReference type="Proteomes" id="UP000273326"/>
    </source>
</evidence>
<protein>
    <recommendedName>
        <fullName evidence="6">Aminotransferase</fullName>
        <ecNumber evidence="6">2.6.1.-</ecNumber>
    </recommendedName>
</protein>
<dbReference type="EMBL" id="CP034465">
    <property type="protein sequence ID" value="AZP04110.1"/>
    <property type="molecule type" value="Genomic_DNA"/>
</dbReference>
<dbReference type="GO" id="GO:0030170">
    <property type="term" value="F:pyridoxal phosphate binding"/>
    <property type="evidence" value="ECO:0007669"/>
    <property type="project" value="InterPro"/>
</dbReference>
<dbReference type="InterPro" id="IPR004839">
    <property type="entry name" value="Aminotransferase_I/II_large"/>
</dbReference>
<evidence type="ECO:0000256" key="3">
    <source>
        <dbReference type="ARBA" id="ARBA00022576"/>
    </source>
</evidence>
<keyword evidence="3 6" id="KW-0032">Aminotransferase</keyword>
<dbReference type="SUPFAM" id="SSF53383">
    <property type="entry name" value="PLP-dependent transferases"/>
    <property type="match status" value="1"/>
</dbReference>
<dbReference type="Proteomes" id="UP000273326">
    <property type="component" value="Chromosome"/>
</dbReference>
<dbReference type="EC" id="2.6.1.-" evidence="6"/>
<dbReference type="AlphaFoldDB" id="A0A3Q9BK16"/>
<comment type="similarity">
    <text evidence="2 6">Belongs to the class-I pyridoxal-phosphate-dependent aminotransferase family.</text>
</comment>
<dbReference type="PROSITE" id="PS00105">
    <property type="entry name" value="AA_TRANSFER_CLASS_1"/>
    <property type="match status" value="1"/>
</dbReference>
<reference evidence="9" key="1">
    <citation type="submission" date="2018-12" db="EMBL/GenBank/DDBJ databases">
        <title>Complete genome sequencing of Jeotgalibaca sp. H21T32.</title>
        <authorList>
            <person name="Bae J.-W."/>
            <person name="Lee S.-Y."/>
        </authorList>
    </citation>
    <scope>NUCLEOTIDE SEQUENCE [LARGE SCALE GENOMIC DNA]</scope>
    <source>
        <strain evidence="9">H21T32</strain>
    </source>
</reference>
<comment type="cofactor">
    <cofactor evidence="1 6">
        <name>pyridoxal 5'-phosphate</name>
        <dbReference type="ChEBI" id="CHEBI:597326"/>
    </cofactor>
</comment>
<keyword evidence="9" id="KW-1185">Reference proteome</keyword>
<gene>
    <name evidence="8" type="ORF">EJN90_05185</name>
</gene>
<dbReference type="RefSeq" id="WP_126109204.1">
    <property type="nucleotide sequence ID" value="NZ_CP034465.1"/>
</dbReference>
<feature type="domain" description="Aminotransferase class I/classII large" evidence="7">
    <location>
        <begin position="29"/>
        <end position="373"/>
    </location>
</feature>
<evidence type="ECO:0000256" key="5">
    <source>
        <dbReference type="ARBA" id="ARBA00022898"/>
    </source>
</evidence>
<evidence type="ECO:0000256" key="6">
    <source>
        <dbReference type="RuleBase" id="RU000481"/>
    </source>
</evidence>
<dbReference type="InterPro" id="IPR015424">
    <property type="entry name" value="PyrdxlP-dep_Trfase"/>
</dbReference>
<dbReference type="InterPro" id="IPR015422">
    <property type="entry name" value="PyrdxlP-dep_Trfase_small"/>
</dbReference>
<dbReference type="Gene3D" id="3.90.1150.10">
    <property type="entry name" value="Aspartate Aminotransferase, domain 1"/>
    <property type="match status" value="1"/>
</dbReference>
<evidence type="ECO:0000313" key="8">
    <source>
        <dbReference type="EMBL" id="AZP04110.1"/>
    </source>
</evidence>
<evidence type="ECO:0000256" key="1">
    <source>
        <dbReference type="ARBA" id="ARBA00001933"/>
    </source>
</evidence>
<dbReference type="OrthoDB" id="9802328at2"/>
<name>A0A3Q9BK16_9LACT</name>
<keyword evidence="4 6" id="KW-0808">Transferase</keyword>
<dbReference type="CDD" id="cd00609">
    <property type="entry name" value="AAT_like"/>
    <property type="match status" value="1"/>
</dbReference>
<dbReference type="Gene3D" id="3.40.640.10">
    <property type="entry name" value="Type I PLP-dependent aspartate aminotransferase-like (Major domain)"/>
    <property type="match status" value="1"/>
</dbReference>
<dbReference type="InterPro" id="IPR004838">
    <property type="entry name" value="NHTrfase_class1_PyrdxlP-BS"/>
</dbReference>
<dbReference type="InterPro" id="IPR015421">
    <property type="entry name" value="PyrdxlP-dep_Trfase_major"/>
</dbReference>
<dbReference type="Pfam" id="PF00155">
    <property type="entry name" value="Aminotran_1_2"/>
    <property type="match status" value="1"/>
</dbReference>
<organism evidence="8 9">
    <name type="scientific">Jeotgalibaca ciconiae</name>
    <dbReference type="NCBI Taxonomy" id="2496265"/>
    <lineage>
        <taxon>Bacteria</taxon>
        <taxon>Bacillati</taxon>
        <taxon>Bacillota</taxon>
        <taxon>Bacilli</taxon>
        <taxon>Lactobacillales</taxon>
        <taxon>Carnobacteriaceae</taxon>
        <taxon>Jeotgalibaca</taxon>
    </lineage>
</organism>
<dbReference type="PANTHER" id="PTHR46383:SF4">
    <property type="entry name" value="AMINOTRANSFERASE"/>
    <property type="match status" value="1"/>
</dbReference>